<accession>A0A7R9HHU8</accession>
<dbReference type="Pfam" id="PF00018">
    <property type="entry name" value="SH3_1"/>
    <property type="match status" value="1"/>
</dbReference>
<dbReference type="AlphaFoldDB" id="A0A7R9HHU8"/>
<dbReference type="EMBL" id="OD066579">
    <property type="protein sequence ID" value="CAD7421861.1"/>
    <property type="molecule type" value="Genomic_DNA"/>
</dbReference>
<evidence type="ECO:0000313" key="4">
    <source>
        <dbReference type="EMBL" id="CAD7421861.1"/>
    </source>
</evidence>
<dbReference type="InterPro" id="IPR036028">
    <property type="entry name" value="SH3-like_dom_sf"/>
</dbReference>
<evidence type="ECO:0000256" key="1">
    <source>
        <dbReference type="ARBA" id="ARBA00022443"/>
    </source>
</evidence>
<dbReference type="Gene3D" id="2.30.30.40">
    <property type="entry name" value="SH3 Domains"/>
    <property type="match status" value="1"/>
</dbReference>
<organism evidence="4">
    <name type="scientific">Timema poppense</name>
    <name type="common">Walking stick</name>
    <dbReference type="NCBI Taxonomy" id="170557"/>
    <lineage>
        <taxon>Eukaryota</taxon>
        <taxon>Metazoa</taxon>
        <taxon>Ecdysozoa</taxon>
        <taxon>Arthropoda</taxon>
        <taxon>Hexapoda</taxon>
        <taxon>Insecta</taxon>
        <taxon>Pterygota</taxon>
        <taxon>Neoptera</taxon>
        <taxon>Polyneoptera</taxon>
        <taxon>Phasmatodea</taxon>
        <taxon>Timematodea</taxon>
        <taxon>Timematoidea</taxon>
        <taxon>Timematidae</taxon>
        <taxon>Timema</taxon>
    </lineage>
</organism>
<feature type="domain" description="SH3" evidence="3">
    <location>
        <begin position="2"/>
        <end position="72"/>
    </location>
</feature>
<gene>
    <name evidence="4" type="ORF">TPSB3V08_LOCUS15276</name>
</gene>
<evidence type="ECO:0000256" key="2">
    <source>
        <dbReference type="PROSITE-ProRule" id="PRU00192"/>
    </source>
</evidence>
<keyword evidence="1 2" id="KW-0728">SH3 domain</keyword>
<dbReference type="SUPFAM" id="SSF50044">
    <property type="entry name" value="SH3-domain"/>
    <property type="match status" value="1"/>
</dbReference>
<name>A0A7R9HHU8_TIMPO</name>
<dbReference type="SMART" id="SM00326">
    <property type="entry name" value="SH3"/>
    <property type="match status" value="1"/>
</dbReference>
<reference evidence="4" key="1">
    <citation type="submission" date="2020-11" db="EMBL/GenBank/DDBJ databases">
        <authorList>
            <person name="Tran Van P."/>
        </authorList>
    </citation>
    <scope>NUCLEOTIDE SEQUENCE</scope>
</reference>
<evidence type="ECO:0000259" key="3">
    <source>
        <dbReference type="PROSITE" id="PS50002"/>
    </source>
</evidence>
<dbReference type="InterPro" id="IPR001452">
    <property type="entry name" value="SH3_domain"/>
</dbReference>
<protein>
    <recommendedName>
        <fullName evidence="3">SH3 domain-containing protein</fullName>
    </recommendedName>
</protein>
<sequence length="72" mass="8270">MIRPKVVVALYPFKAIEGGDLSLEKGAEYEVLDDSQEHWWKVKDEQGSVSTFDDSFNFGDKTHTLKITCYKQ</sequence>
<proteinExistence type="predicted"/>
<dbReference type="PROSITE" id="PS50002">
    <property type="entry name" value="SH3"/>
    <property type="match status" value="1"/>
</dbReference>